<reference evidence="8" key="1">
    <citation type="submission" date="2022-01" db="EMBL/GenBank/DDBJ databases">
        <title>Complete genome of Methanomicrobium antiquum DSM 21220.</title>
        <authorList>
            <person name="Chen S.-C."/>
            <person name="You Y.-T."/>
            <person name="Zhou Y.-Z."/>
            <person name="Lai M.-C."/>
        </authorList>
    </citation>
    <scope>NUCLEOTIDE SEQUENCE</scope>
    <source>
        <strain evidence="8">DSM 21220</strain>
    </source>
</reference>
<proteinExistence type="inferred from homology"/>
<keyword evidence="9" id="KW-1185">Reference proteome</keyword>
<keyword evidence="2" id="KW-0645">Protease</keyword>
<organism evidence="8 9">
    <name type="scientific">Methanomicrobium antiquum</name>
    <dbReference type="NCBI Taxonomy" id="487686"/>
    <lineage>
        <taxon>Archaea</taxon>
        <taxon>Methanobacteriati</taxon>
        <taxon>Methanobacteriota</taxon>
        <taxon>Stenosarchaea group</taxon>
        <taxon>Methanomicrobia</taxon>
        <taxon>Methanomicrobiales</taxon>
        <taxon>Methanomicrobiaceae</taxon>
        <taxon>Methanomicrobium</taxon>
    </lineage>
</organism>
<dbReference type="GO" id="GO:0008233">
    <property type="term" value="F:peptidase activity"/>
    <property type="evidence" value="ECO:0007669"/>
    <property type="project" value="UniProtKB-KW"/>
</dbReference>
<keyword evidence="3" id="KW-0227">DNA damage</keyword>
<evidence type="ECO:0000256" key="6">
    <source>
        <dbReference type="ARBA" id="ARBA00023125"/>
    </source>
</evidence>
<dbReference type="InterPro" id="IPR003738">
    <property type="entry name" value="SRAP"/>
</dbReference>
<sequence length="156" mass="17928">MEYFMINTRDDTLIDSEYFLRNKTTGRCLIPANGFYEWDNKGKRKTPYYVHIRESPLFAFAGVYETSSASLDLSYSCSIITTDANEALSGIHDRMPVILDKNDSMNWINPDFDEYLSLLKPYPAEKTVCYAVGNSVGSVENDGAYLIKPVYENKWW</sequence>
<comment type="similarity">
    <text evidence="1">Belongs to the SOS response-associated peptidase family.</text>
</comment>
<name>A0AAF0FTG5_9EURY</name>
<dbReference type="GO" id="GO:0003697">
    <property type="term" value="F:single-stranded DNA binding"/>
    <property type="evidence" value="ECO:0007669"/>
    <property type="project" value="InterPro"/>
</dbReference>
<dbReference type="KEGG" id="manq:L1994_04350"/>
<keyword evidence="4" id="KW-0378">Hydrolase</keyword>
<protein>
    <submittedName>
        <fullName evidence="8">SOS response-associated peptidase</fullName>
    </submittedName>
</protein>
<evidence type="ECO:0000313" key="9">
    <source>
        <dbReference type="Proteomes" id="UP001218895"/>
    </source>
</evidence>
<accession>A0AAF0FTG5</accession>
<evidence type="ECO:0000256" key="4">
    <source>
        <dbReference type="ARBA" id="ARBA00022801"/>
    </source>
</evidence>
<dbReference type="InterPro" id="IPR036590">
    <property type="entry name" value="SRAP-like"/>
</dbReference>
<dbReference type="Pfam" id="PF02586">
    <property type="entry name" value="SRAP"/>
    <property type="match status" value="1"/>
</dbReference>
<dbReference type="PANTHER" id="PTHR13604">
    <property type="entry name" value="DC12-RELATED"/>
    <property type="match status" value="1"/>
</dbReference>
<evidence type="ECO:0000313" key="8">
    <source>
        <dbReference type="EMBL" id="WFN37626.1"/>
    </source>
</evidence>
<keyword evidence="6" id="KW-0238">DNA-binding</keyword>
<dbReference type="PANTHER" id="PTHR13604:SF0">
    <property type="entry name" value="ABASIC SITE PROCESSING PROTEIN HMCES"/>
    <property type="match status" value="1"/>
</dbReference>
<evidence type="ECO:0000256" key="7">
    <source>
        <dbReference type="ARBA" id="ARBA00023239"/>
    </source>
</evidence>
<evidence type="ECO:0000256" key="3">
    <source>
        <dbReference type="ARBA" id="ARBA00022763"/>
    </source>
</evidence>
<evidence type="ECO:0000256" key="5">
    <source>
        <dbReference type="ARBA" id="ARBA00023124"/>
    </source>
</evidence>
<dbReference type="Proteomes" id="UP001218895">
    <property type="component" value="Chromosome"/>
</dbReference>
<keyword evidence="5" id="KW-0190">Covalent protein-DNA linkage</keyword>
<keyword evidence="7" id="KW-0456">Lyase</keyword>
<dbReference type="GO" id="GO:0106300">
    <property type="term" value="P:protein-DNA covalent cross-linking repair"/>
    <property type="evidence" value="ECO:0007669"/>
    <property type="project" value="InterPro"/>
</dbReference>
<evidence type="ECO:0000256" key="1">
    <source>
        <dbReference type="ARBA" id="ARBA00008136"/>
    </source>
</evidence>
<dbReference type="GO" id="GO:0006508">
    <property type="term" value="P:proteolysis"/>
    <property type="evidence" value="ECO:0007669"/>
    <property type="project" value="UniProtKB-KW"/>
</dbReference>
<evidence type="ECO:0000256" key="2">
    <source>
        <dbReference type="ARBA" id="ARBA00022670"/>
    </source>
</evidence>
<gene>
    <name evidence="8" type="ORF">L1994_04350</name>
</gene>
<dbReference type="Gene3D" id="3.90.1680.10">
    <property type="entry name" value="SOS response associated peptidase-like"/>
    <property type="match status" value="1"/>
</dbReference>
<dbReference type="GO" id="GO:0016829">
    <property type="term" value="F:lyase activity"/>
    <property type="evidence" value="ECO:0007669"/>
    <property type="project" value="UniProtKB-KW"/>
</dbReference>
<dbReference type="EMBL" id="CP091092">
    <property type="protein sequence ID" value="WFN37626.1"/>
    <property type="molecule type" value="Genomic_DNA"/>
</dbReference>
<dbReference type="AlphaFoldDB" id="A0AAF0FTG5"/>
<dbReference type="SUPFAM" id="SSF143081">
    <property type="entry name" value="BB1717-like"/>
    <property type="match status" value="1"/>
</dbReference>